<protein>
    <recommendedName>
        <fullName evidence="3">Class I SAM-dependent methyltransferase</fullName>
    </recommendedName>
</protein>
<keyword evidence="2" id="KW-1185">Reference proteome</keyword>
<organism evidence="1 2">
    <name type="scientific">Effusibacillus consociatus</name>
    <dbReference type="NCBI Taxonomy" id="1117041"/>
    <lineage>
        <taxon>Bacteria</taxon>
        <taxon>Bacillati</taxon>
        <taxon>Bacillota</taxon>
        <taxon>Bacilli</taxon>
        <taxon>Bacillales</taxon>
        <taxon>Alicyclobacillaceae</taxon>
        <taxon>Effusibacillus</taxon>
    </lineage>
</organism>
<gene>
    <name evidence="1" type="ORF">ACFO8Q_16030</name>
</gene>
<evidence type="ECO:0000313" key="2">
    <source>
        <dbReference type="Proteomes" id="UP001596002"/>
    </source>
</evidence>
<evidence type="ECO:0008006" key="3">
    <source>
        <dbReference type="Google" id="ProtNLM"/>
    </source>
</evidence>
<name>A0ABV9Q2U5_9BACL</name>
<dbReference type="Proteomes" id="UP001596002">
    <property type="component" value="Unassembled WGS sequence"/>
</dbReference>
<comment type="caution">
    <text evidence="1">The sequence shown here is derived from an EMBL/GenBank/DDBJ whole genome shotgun (WGS) entry which is preliminary data.</text>
</comment>
<dbReference type="InterPro" id="IPR029063">
    <property type="entry name" value="SAM-dependent_MTases_sf"/>
</dbReference>
<sequence length="183" mass="20790">MLLATSHWNELIARYVIDNYSCPFDLVLNGFRDSDIVKRVSDELLRNVESPPVSTGLYEYLCSLPDHLFNLICFDAESLLAMNPIDQKRLLDEALRVLSPGGHCTFLIADGVRSGKIVPKGFQLVHRFLSSRYKVVTIMNEQSSPGLPFQLAPHQYLAVFQKPTDRKKQLLRQTTARSRLSLL</sequence>
<dbReference type="SUPFAM" id="SSF53335">
    <property type="entry name" value="S-adenosyl-L-methionine-dependent methyltransferases"/>
    <property type="match status" value="1"/>
</dbReference>
<dbReference type="RefSeq" id="WP_380026804.1">
    <property type="nucleotide sequence ID" value="NZ_JBHSHC010000112.1"/>
</dbReference>
<reference evidence="2" key="1">
    <citation type="journal article" date="2019" name="Int. J. Syst. Evol. Microbiol.">
        <title>The Global Catalogue of Microorganisms (GCM) 10K type strain sequencing project: providing services to taxonomists for standard genome sequencing and annotation.</title>
        <authorList>
            <consortium name="The Broad Institute Genomics Platform"/>
            <consortium name="The Broad Institute Genome Sequencing Center for Infectious Disease"/>
            <person name="Wu L."/>
            <person name="Ma J."/>
        </authorList>
    </citation>
    <scope>NUCLEOTIDE SEQUENCE [LARGE SCALE GENOMIC DNA]</scope>
    <source>
        <strain evidence="2">WYCCWR 12678</strain>
    </source>
</reference>
<evidence type="ECO:0000313" key="1">
    <source>
        <dbReference type="EMBL" id="MFC4768856.1"/>
    </source>
</evidence>
<dbReference type="EMBL" id="JBHSHC010000112">
    <property type="protein sequence ID" value="MFC4768856.1"/>
    <property type="molecule type" value="Genomic_DNA"/>
</dbReference>
<accession>A0ABV9Q2U5</accession>
<proteinExistence type="predicted"/>